<feature type="transmembrane region" description="Helical" evidence="1">
    <location>
        <begin position="48"/>
        <end position="73"/>
    </location>
</feature>
<gene>
    <name evidence="2" type="ORF">Cph01nite_05590</name>
</gene>
<keyword evidence="1" id="KW-1133">Transmembrane helix</keyword>
<feature type="transmembrane region" description="Helical" evidence="1">
    <location>
        <begin position="167"/>
        <end position="184"/>
    </location>
</feature>
<feature type="transmembrane region" description="Helical" evidence="1">
    <location>
        <begin position="137"/>
        <end position="155"/>
    </location>
</feature>
<feature type="transmembrane region" description="Helical" evidence="1">
    <location>
        <begin position="332"/>
        <end position="353"/>
    </location>
</feature>
<evidence type="ECO:0000313" key="3">
    <source>
        <dbReference type="Proteomes" id="UP000614741"/>
    </source>
</evidence>
<sequence length="428" mass="45198">MILTQILLLILVTAGAGLILRARAGPASIIVLQTVTSVSGLATLSTQGVIGWDLVVAYGGGLVALLVARLIVVARRRDPALARRITTDPLPERVVWAIVLTAGVLAMYHLAVGGIALFSDHVERQRFDFTSSGLFGIPGRMFLFGVDLAWVLATVNAAARGTRWRSSRPWVTATAVLLVTTLLSGFKGQFLSVVVLAALTWSLLSSKAPRIGTLARRFWILVVAGVAYLFATALLYPSYNDGSDTVVGKLLARFTTVSAEPRALAMTRSVGPLPENLFVNDIKYYLERYFNIPGDASFSFERMVSAAITGVDPASAAWTTPVTVGGFAEFSYAWGVGVAVCGFFALGLVLGRIEASKPRTVINVVVNITLVLAIQSFIAKGGAIYNILNWAAVAVMLAGVGAVVGLLGRGTASSSLAVSEKGQVASVR</sequence>
<feature type="transmembrane region" description="Helical" evidence="1">
    <location>
        <begin position="384"/>
        <end position="407"/>
    </location>
</feature>
<evidence type="ECO:0000313" key="2">
    <source>
        <dbReference type="EMBL" id="GIG38797.1"/>
    </source>
</evidence>
<reference evidence="2 3" key="1">
    <citation type="submission" date="2021-01" db="EMBL/GenBank/DDBJ databases">
        <title>Whole genome shotgun sequence of Cellulomonas phragmiteti NBRC 110785.</title>
        <authorList>
            <person name="Komaki H."/>
            <person name="Tamura T."/>
        </authorList>
    </citation>
    <scope>NUCLEOTIDE SEQUENCE [LARGE SCALE GENOMIC DNA]</scope>
    <source>
        <strain evidence="2 3">NBRC 110785</strain>
    </source>
</reference>
<protein>
    <recommendedName>
        <fullName evidence="4">Oligosaccharide repeat unit polymerase</fullName>
    </recommendedName>
</protein>
<keyword evidence="1" id="KW-0812">Transmembrane</keyword>
<evidence type="ECO:0008006" key="4">
    <source>
        <dbReference type="Google" id="ProtNLM"/>
    </source>
</evidence>
<feature type="transmembrane region" description="Helical" evidence="1">
    <location>
        <begin position="190"/>
        <end position="206"/>
    </location>
</feature>
<feature type="transmembrane region" description="Helical" evidence="1">
    <location>
        <begin position="360"/>
        <end position="378"/>
    </location>
</feature>
<dbReference type="Proteomes" id="UP000614741">
    <property type="component" value="Unassembled WGS sequence"/>
</dbReference>
<accession>A0ABQ4DIG5</accession>
<organism evidence="2 3">
    <name type="scientific">Cellulomonas phragmiteti</name>
    <dbReference type="NCBI Taxonomy" id="478780"/>
    <lineage>
        <taxon>Bacteria</taxon>
        <taxon>Bacillati</taxon>
        <taxon>Actinomycetota</taxon>
        <taxon>Actinomycetes</taxon>
        <taxon>Micrococcales</taxon>
        <taxon>Cellulomonadaceae</taxon>
        <taxon>Cellulomonas</taxon>
    </lineage>
</organism>
<feature type="transmembrane region" description="Helical" evidence="1">
    <location>
        <begin position="94"/>
        <end position="117"/>
    </location>
</feature>
<keyword evidence="3" id="KW-1185">Reference proteome</keyword>
<keyword evidence="1" id="KW-0472">Membrane</keyword>
<evidence type="ECO:0000256" key="1">
    <source>
        <dbReference type="SAM" id="Phobius"/>
    </source>
</evidence>
<dbReference type="RefSeq" id="WP_203670883.1">
    <property type="nucleotide sequence ID" value="NZ_BONP01000002.1"/>
</dbReference>
<dbReference type="EMBL" id="BONP01000002">
    <property type="protein sequence ID" value="GIG38797.1"/>
    <property type="molecule type" value="Genomic_DNA"/>
</dbReference>
<proteinExistence type="predicted"/>
<feature type="transmembrane region" description="Helical" evidence="1">
    <location>
        <begin position="218"/>
        <end position="239"/>
    </location>
</feature>
<comment type="caution">
    <text evidence="2">The sequence shown here is derived from an EMBL/GenBank/DDBJ whole genome shotgun (WGS) entry which is preliminary data.</text>
</comment>
<name>A0ABQ4DIG5_9CELL</name>